<gene>
    <name evidence="7" type="primary">6048140</name>
    <name evidence="6" type="ORF">CpipJ_CPIJ014781</name>
</gene>
<evidence type="ECO:0000259" key="4">
    <source>
        <dbReference type="Pfam" id="PF01826"/>
    </source>
</evidence>
<evidence type="ECO:0000256" key="3">
    <source>
        <dbReference type="SAM" id="SignalP"/>
    </source>
</evidence>
<dbReference type="Gene3D" id="2.10.25.10">
    <property type="entry name" value="Laminin"/>
    <property type="match status" value="1"/>
</dbReference>
<keyword evidence="1 5" id="KW-0646">Protease inhibitor</keyword>
<dbReference type="InterPro" id="IPR036084">
    <property type="entry name" value="Ser_inhib-like_sf"/>
</dbReference>
<dbReference type="InterPro" id="IPR051368">
    <property type="entry name" value="SerProtInhib-TIL_Domain"/>
</dbReference>
<evidence type="ECO:0000313" key="7">
    <source>
        <dbReference type="EnsemblMetazoa" id="CPIJ014781-PA"/>
    </source>
</evidence>
<dbReference type="GO" id="GO:0030414">
    <property type="term" value="F:peptidase inhibitor activity"/>
    <property type="evidence" value="ECO:0007669"/>
    <property type="project" value="UniProtKB-KW"/>
</dbReference>
<proteinExistence type="evidence at transcript level"/>
<keyword evidence="3" id="KW-0732">Signal</keyword>
<keyword evidence="8" id="KW-1185">Reference proteome</keyword>
<dbReference type="AlphaFoldDB" id="Q6TRY3"/>
<feature type="signal peptide" evidence="3">
    <location>
        <begin position="1"/>
        <end position="18"/>
    </location>
</feature>
<reference evidence="6" key="2">
    <citation type="submission" date="2007-03" db="EMBL/GenBank/DDBJ databases">
        <authorList>
            <person name="Mauceli E."/>
            <person name="Grabherr M."/>
            <person name="Kodira C."/>
            <person name="Lee N.H."/>
            <person name="Wortman J.R."/>
            <person name="Shumway M."/>
            <person name="Atkinson P.W."/>
            <person name="Severson D.W."/>
            <person name="Arensburger P."/>
            <person name="Collins F.H."/>
            <person name="Hemingway J."/>
            <person name="Romero-Severson J."/>
            <person name="Tomkins J.P."/>
            <person name="Nene V."/>
            <person name="Johnson J."/>
            <person name="Jaffe D."/>
            <person name="Alvarez P."/>
            <person name="Brockman W."/>
            <person name="Butler J."/>
            <person name="Gnerre S."/>
            <person name="Kleber M."/>
            <person name="MacCallum I.A."/>
            <person name="Young S."/>
            <person name="LaButti K."/>
            <person name="Sykes S."/>
            <person name="Berlin A."/>
            <person name="Haas B.J."/>
            <person name="Hannick L."/>
            <person name="Puiu D."/>
            <person name="Alvarado L."/>
            <person name="Zeng Q."/>
            <person name="Crawford M."/>
            <person name="Antoine C.H."/>
            <person name="O'Leary S."/>
            <person name="Rogers Y.-H."/>
            <person name="Utterback T."/>
            <person name="Shetty J."/>
            <person name="Viswanathan L."/>
            <person name="Kravitz S."/>
            <person name="Resnick A."/>
            <person name="Devon K."/>
            <person name="Nusbaum C."/>
            <person name="Galagan J."/>
            <person name="Eisenstadt E."/>
            <person name="Fraser-Liggett C."/>
            <person name="Birren B."/>
        </authorList>
    </citation>
    <scope>NUCLEOTIDE SEQUENCE</scope>
    <source>
        <strain evidence="6">JHB</strain>
    </source>
</reference>
<reference evidence="7" key="4">
    <citation type="submission" date="2020-05" db="UniProtKB">
        <authorList>
            <consortium name="EnsemblMetazoa"/>
        </authorList>
    </citation>
    <scope>IDENTIFICATION</scope>
    <source>
        <strain evidence="7">JHB</strain>
    </source>
</reference>
<evidence type="ECO:0000256" key="2">
    <source>
        <dbReference type="ARBA" id="ARBA00023157"/>
    </source>
</evidence>
<protein>
    <submittedName>
        <fullName evidence="5 7">Cysteine-rich protease inhibitor</fullName>
    </submittedName>
</protein>
<dbReference type="EMBL" id="AY388566">
    <property type="protein sequence ID" value="AAR18454.1"/>
    <property type="molecule type" value="mRNA"/>
</dbReference>
<dbReference type="Proteomes" id="UP000002320">
    <property type="component" value="Unassembled WGS sequence"/>
</dbReference>
<dbReference type="Pfam" id="PF01826">
    <property type="entry name" value="TIL"/>
    <property type="match status" value="1"/>
</dbReference>
<dbReference type="HOGENOM" id="CLU_156801_2_1_1"/>
<sequence length="86" mass="9257">MKKLIILFVAASIICIESIPYEHSCGENANYHGCASACSIATCTNPNPARSLHSPCIMVCVPCVCKSGFLRNHQGKCVQPTDCEKV</sequence>
<reference evidence="5" key="1">
    <citation type="submission" date="2003-09" db="EMBL/GenBank/DDBJ databases">
        <title>An insight into the salivary transcriptome and proteome of the adult female mosquito Culex pipiens quinquefasciatus.</title>
        <authorList>
            <person name="Ribeiro J.M.C."/>
            <person name="Charlab R."/>
            <person name="Pham V.M."/>
            <person name="Garfield M.K."/>
            <person name="Valenzuela J.G."/>
        </authorList>
    </citation>
    <scope>NUCLEOTIDE SEQUENCE</scope>
    <source>
        <strain evidence="5">Vero Beach</strain>
        <tissue evidence="5">Salivary gland</tissue>
    </source>
</reference>
<evidence type="ECO:0000313" key="6">
    <source>
        <dbReference type="EMBL" id="EDS41162.1"/>
    </source>
</evidence>
<dbReference type="EnsemblMetazoa" id="CPIJ014781-RA">
    <property type="protein sequence ID" value="CPIJ014781-PA"/>
    <property type="gene ID" value="CPIJ014781"/>
</dbReference>
<dbReference type="EMBL" id="DS232400">
    <property type="protein sequence ID" value="EDS41162.1"/>
    <property type="molecule type" value="Genomic_DNA"/>
</dbReference>
<accession>Q6TRY3</accession>
<evidence type="ECO:0000256" key="1">
    <source>
        <dbReference type="ARBA" id="ARBA00022690"/>
    </source>
</evidence>
<dbReference type="VEuPathDB" id="VectorBase:CPIJ014781"/>
<reference evidence="6" key="3">
    <citation type="submission" date="2008-06" db="EMBL/GenBank/DDBJ databases">
        <title>Annotation of Culex pipiens quinquefasciatus.</title>
        <authorList>
            <consortium name="The Broad Institute Genome Sequencing Platform"/>
            <person name="Atkinson P.W."/>
            <person name="Hemingway J."/>
            <person name="Christensen B.M."/>
            <person name="Higgs S."/>
            <person name="Kodira C."/>
            <person name="Hannick L."/>
            <person name="Megy K."/>
            <person name="O'Leary S."/>
            <person name="Pearson M."/>
            <person name="Haas B.J."/>
            <person name="Mauceli E."/>
            <person name="Wortman J.R."/>
            <person name="Lee N.H."/>
            <person name="Guigo R."/>
            <person name="Stanke M."/>
            <person name="Alvarado L."/>
            <person name="Amedeo P."/>
            <person name="Antoine C.H."/>
            <person name="Arensburger P."/>
            <person name="Bidwell S.L."/>
            <person name="Crawford M."/>
            <person name="Camaro F."/>
            <person name="Devon K."/>
            <person name="Engels R."/>
            <person name="Hammond M."/>
            <person name="Howarth C."/>
            <person name="Koehrsen M."/>
            <person name="Lawson D."/>
            <person name="Montgomery P."/>
            <person name="Nene V."/>
            <person name="Nusbaum C."/>
            <person name="Puiu D."/>
            <person name="Romero-Severson J."/>
            <person name="Severson D.W."/>
            <person name="Shumway M."/>
            <person name="Sisk P."/>
            <person name="Stolte C."/>
            <person name="Zeng Q."/>
            <person name="Eisenstadt E."/>
            <person name="Fraser-Liggett C."/>
            <person name="Strausberg R."/>
            <person name="Galagan J."/>
            <person name="Birren B."/>
            <person name="Collins F.H."/>
        </authorList>
    </citation>
    <scope>NUCLEOTIDE SEQUENCE</scope>
    <source>
        <strain evidence="6">JHB</strain>
    </source>
</reference>
<feature type="chain" id="PRO_5011425911" evidence="3">
    <location>
        <begin position="19"/>
        <end position="86"/>
    </location>
</feature>
<evidence type="ECO:0000313" key="5">
    <source>
        <dbReference type="EMBL" id="AAR18454.1"/>
    </source>
</evidence>
<name>Q6TRY3_CULQU</name>
<dbReference type="CDD" id="cd19941">
    <property type="entry name" value="TIL"/>
    <property type="match status" value="1"/>
</dbReference>
<dbReference type="PANTHER" id="PTHR23259">
    <property type="entry name" value="RIDDLE"/>
    <property type="match status" value="1"/>
</dbReference>
<dbReference type="InterPro" id="IPR002919">
    <property type="entry name" value="TIL_dom"/>
</dbReference>
<dbReference type="VEuPathDB" id="VectorBase:CQUJHB018434"/>
<organism evidence="5">
    <name type="scientific">Culex quinquefasciatus</name>
    <name type="common">Southern house mosquito</name>
    <name type="synonym">Culex pungens</name>
    <dbReference type="NCBI Taxonomy" id="7176"/>
    <lineage>
        <taxon>Eukaryota</taxon>
        <taxon>Metazoa</taxon>
        <taxon>Ecdysozoa</taxon>
        <taxon>Arthropoda</taxon>
        <taxon>Hexapoda</taxon>
        <taxon>Insecta</taxon>
        <taxon>Pterygota</taxon>
        <taxon>Neoptera</taxon>
        <taxon>Endopterygota</taxon>
        <taxon>Diptera</taxon>
        <taxon>Nematocera</taxon>
        <taxon>Culicoidea</taxon>
        <taxon>Culicidae</taxon>
        <taxon>Culicinae</taxon>
        <taxon>Culicini</taxon>
        <taxon>Culex</taxon>
        <taxon>Culex</taxon>
    </lineage>
</organism>
<feature type="domain" description="TIL" evidence="4">
    <location>
        <begin position="25"/>
        <end position="83"/>
    </location>
</feature>
<keyword evidence="2" id="KW-1015">Disulfide bond</keyword>
<dbReference type="OrthoDB" id="7764046at2759"/>
<dbReference type="PANTHER" id="PTHR23259:SF70">
    <property type="entry name" value="ACCESSORY GLAND PROTEIN ACP62F-RELATED"/>
    <property type="match status" value="1"/>
</dbReference>
<evidence type="ECO:0000313" key="8">
    <source>
        <dbReference type="Proteomes" id="UP000002320"/>
    </source>
</evidence>
<dbReference type="SUPFAM" id="SSF57567">
    <property type="entry name" value="Serine protease inhibitors"/>
    <property type="match status" value="1"/>
</dbReference>
<dbReference type="KEGG" id="cqu:CpipJ_CPIJ014781"/>